<organism evidence="1 2">
    <name type="scientific">Escherichia coli</name>
    <dbReference type="NCBI Taxonomy" id="562"/>
    <lineage>
        <taxon>Bacteria</taxon>
        <taxon>Pseudomonadati</taxon>
        <taxon>Pseudomonadota</taxon>
        <taxon>Gammaproteobacteria</taxon>
        <taxon>Enterobacterales</taxon>
        <taxon>Enterobacteriaceae</taxon>
        <taxon>Escherichia</taxon>
    </lineage>
</organism>
<reference evidence="1 2" key="1">
    <citation type="submission" date="2018-06" db="EMBL/GenBank/DDBJ databases">
        <authorList>
            <consortium name="Pathogen Informatics"/>
            <person name="Doyle S."/>
        </authorList>
    </citation>
    <scope>NUCLEOTIDE SEQUENCE [LARGE SCALE GENOMIC DNA]</scope>
    <source>
        <strain evidence="1 2">NCTC13148</strain>
    </source>
</reference>
<dbReference type="EMBL" id="UGET01000006">
    <property type="protein sequence ID" value="STN25914.1"/>
    <property type="molecule type" value="Genomic_DNA"/>
</dbReference>
<sequence length="89" mass="10026">MREMNQLVGNDSNLLIVFYVQIMPMTLSCSSTDLRTTATSVQPCQVLPQIQVMPLNSLRISLADYVQLSLQAGFIQRPAIRHPYHHVKG</sequence>
<keyword evidence="1" id="KW-0808">Transferase</keyword>
<gene>
    <name evidence="1" type="ORF">NCTC13148_06330</name>
</gene>
<accession>A0A377F7F4</accession>
<evidence type="ECO:0000313" key="1">
    <source>
        <dbReference type="EMBL" id="STN25914.1"/>
    </source>
</evidence>
<dbReference type="GO" id="GO:0032259">
    <property type="term" value="P:methylation"/>
    <property type="evidence" value="ECO:0007669"/>
    <property type="project" value="UniProtKB-KW"/>
</dbReference>
<dbReference type="AlphaFoldDB" id="A0A377F7F4"/>
<protein>
    <submittedName>
        <fullName evidence="1">Cytosine-specific methyltransferase</fullName>
    </submittedName>
</protein>
<evidence type="ECO:0000313" key="2">
    <source>
        <dbReference type="Proteomes" id="UP000254255"/>
    </source>
</evidence>
<dbReference type="Proteomes" id="UP000254255">
    <property type="component" value="Unassembled WGS sequence"/>
</dbReference>
<name>A0A377F7F4_ECOLX</name>
<dbReference type="GO" id="GO:0008168">
    <property type="term" value="F:methyltransferase activity"/>
    <property type="evidence" value="ECO:0007669"/>
    <property type="project" value="UniProtKB-KW"/>
</dbReference>
<proteinExistence type="predicted"/>
<dbReference type="PROSITE" id="PS51257">
    <property type="entry name" value="PROKAR_LIPOPROTEIN"/>
    <property type="match status" value="1"/>
</dbReference>
<keyword evidence="1" id="KW-0489">Methyltransferase</keyword>